<proteinExistence type="predicted"/>
<dbReference type="Proteomes" id="UP001189429">
    <property type="component" value="Unassembled WGS sequence"/>
</dbReference>
<keyword evidence="2" id="KW-1185">Reference proteome</keyword>
<organism evidence="1 2">
    <name type="scientific">Prorocentrum cordatum</name>
    <dbReference type="NCBI Taxonomy" id="2364126"/>
    <lineage>
        <taxon>Eukaryota</taxon>
        <taxon>Sar</taxon>
        <taxon>Alveolata</taxon>
        <taxon>Dinophyceae</taxon>
        <taxon>Prorocentrales</taxon>
        <taxon>Prorocentraceae</taxon>
        <taxon>Prorocentrum</taxon>
    </lineage>
</organism>
<dbReference type="EMBL" id="CAUYUJ010005925">
    <property type="protein sequence ID" value="CAK0815500.1"/>
    <property type="molecule type" value="Genomic_DNA"/>
</dbReference>
<feature type="non-terminal residue" evidence="1">
    <location>
        <position position="1"/>
    </location>
</feature>
<protein>
    <submittedName>
        <fullName evidence="1">Uncharacterized protein</fullName>
    </submittedName>
</protein>
<reference evidence="1" key="1">
    <citation type="submission" date="2023-10" db="EMBL/GenBank/DDBJ databases">
        <authorList>
            <person name="Chen Y."/>
            <person name="Shah S."/>
            <person name="Dougan E. K."/>
            <person name="Thang M."/>
            <person name="Chan C."/>
        </authorList>
    </citation>
    <scope>NUCLEOTIDE SEQUENCE [LARGE SCALE GENOMIC DNA]</scope>
</reference>
<evidence type="ECO:0000313" key="1">
    <source>
        <dbReference type="EMBL" id="CAK0815500.1"/>
    </source>
</evidence>
<comment type="caution">
    <text evidence="1">The sequence shown here is derived from an EMBL/GenBank/DDBJ whole genome shotgun (WGS) entry which is preliminary data.</text>
</comment>
<sequence>VATTFFTCIRPGALRKLTVQQLLAPSREVGQPQLRCLVLAPTQLGPRAPGDPRGARRELTKTGASDETVILDHLAWLGECLAAHVCGEAPTDLLFPARGAIVAAQFGEAARQCGLSRVCLCQLRRGGASGDILSGRRGRKTVRARGQWRKDSSLNSLTAVSREFGTHVFEVMGSLFLVSVAARAIPK</sequence>
<name>A0ABN9RAJ6_9DINO</name>
<gene>
    <name evidence="1" type="ORF">PCOR1329_LOCUS18771</name>
</gene>
<accession>A0ABN9RAJ6</accession>
<evidence type="ECO:0000313" key="2">
    <source>
        <dbReference type="Proteomes" id="UP001189429"/>
    </source>
</evidence>